<gene>
    <name evidence="1" type="ORF">NC653_040418</name>
</gene>
<reference evidence="1 2" key="1">
    <citation type="journal article" date="2023" name="Mol. Ecol. Resour.">
        <title>Chromosome-level genome assembly of a triploid poplar Populus alba 'Berolinensis'.</title>
        <authorList>
            <person name="Chen S."/>
            <person name="Yu Y."/>
            <person name="Wang X."/>
            <person name="Wang S."/>
            <person name="Zhang T."/>
            <person name="Zhou Y."/>
            <person name="He R."/>
            <person name="Meng N."/>
            <person name="Wang Y."/>
            <person name="Liu W."/>
            <person name="Liu Z."/>
            <person name="Liu J."/>
            <person name="Guo Q."/>
            <person name="Huang H."/>
            <person name="Sederoff R.R."/>
            <person name="Wang G."/>
            <person name="Qu G."/>
            <person name="Chen S."/>
        </authorList>
    </citation>
    <scope>NUCLEOTIDE SEQUENCE [LARGE SCALE GENOMIC DNA]</scope>
    <source>
        <strain evidence="1">SC-2020</strain>
    </source>
</reference>
<dbReference type="SUPFAM" id="SSF51735">
    <property type="entry name" value="NAD(P)-binding Rossmann-fold domains"/>
    <property type="match status" value="1"/>
</dbReference>
<sequence>MVLLVKNKFWHQITYASLLDSSHNLIDRFTGRLPGYIGRGDDRLSFCHVDDVVGGHIAAMDKGRLGERYLLTEKMHRFSRVLDTPLPSLEQKSQGLAFPLWVIEAYGWLSILLFHLTESFHFYVQRYAPISVHVLRHQWAYSFEKARIELDYNPRSLKEGLDELLPWLKSSGAITY</sequence>
<organism evidence="1 2">
    <name type="scientific">Populus alba x Populus x berolinensis</name>
    <dbReference type="NCBI Taxonomy" id="444605"/>
    <lineage>
        <taxon>Eukaryota</taxon>
        <taxon>Viridiplantae</taxon>
        <taxon>Streptophyta</taxon>
        <taxon>Embryophyta</taxon>
        <taxon>Tracheophyta</taxon>
        <taxon>Spermatophyta</taxon>
        <taxon>Magnoliopsida</taxon>
        <taxon>eudicotyledons</taxon>
        <taxon>Gunneridae</taxon>
        <taxon>Pentapetalae</taxon>
        <taxon>rosids</taxon>
        <taxon>fabids</taxon>
        <taxon>Malpighiales</taxon>
        <taxon>Salicaceae</taxon>
        <taxon>Saliceae</taxon>
        <taxon>Populus</taxon>
    </lineage>
</organism>
<dbReference type="EMBL" id="JAQIZT010000018">
    <property type="protein sequence ID" value="KAJ6958783.1"/>
    <property type="molecule type" value="Genomic_DNA"/>
</dbReference>
<protein>
    <submittedName>
        <fullName evidence="1">Terpene cyclase/mutase-related family protein</fullName>
    </submittedName>
</protein>
<accession>A0AAD6PRR7</accession>
<dbReference type="Proteomes" id="UP001164929">
    <property type="component" value="Chromosome 18"/>
</dbReference>
<comment type="caution">
    <text evidence="1">The sequence shown here is derived from an EMBL/GenBank/DDBJ whole genome shotgun (WGS) entry which is preliminary data.</text>
</comment>
<evidence type="ECO:0000313" key="2">
    <source>
        <dbReference type="Proteomes" id="UP001164929"/>
    </source>
</evidence>
<dbReference type="InterPro" id="IPR036291">
    <property type="entry name" value="NAD(P)-bd_dom_sf"/>
</dbReference>
<name>A0AAD6PRR7_9ROSI</name>
<keyword evidence="2" id="KW-1185">Reference proteome</keyword>
<proteinExistence type="predicted"/>
<dbReference type="Gene3D" id="3.40.50.720">
    <property type="entry name" value="NAD(P)-binding Rossmann-like Domain"/>
    <property type="match status" value="1"/>
</dbReference>
<evidence type="ECO:0000313" key="1">
    <source>
        <dbReference type="EMBL" id="KAJ6958783.1"/>
    </source>
</evidence>
<dbReference type="AlphaFoldDB" id="A0AAD6PRR7"/>